<gene>
    <name evidence="4" type="ORF">pA2Cu1_7</name>
</gene>
<name>K9LK75_9ZZZZ</name>
<dbReference type="EMBL" id="JX025758">
    <property type="protein sequence ID" value="AFK83715.1"/>
    <property type="molecule type" value="Genomic_DNA"/>
</dbReference>
<dbReference type="PROSITE" id="PS50005">
    <property type="entry name" value="TPR"/>
    <property type="match status" value="3"/>
</dbReference>
<evidence type="ECO:0000313" key="4">
    <source>
        <dbReference type="EMBL" id="AFK83715.1"/>
    </source>
</evidence>
<feature type="transmembrane region" description="Helical" evidence="3">
    <location>
        <begin position="20"/>
        <end position="40"/>
    </location>
</feature>
<dbReference type="AlphaFoldDB" id="K9LK75"/>
<keyword evidence="3" id="KW-0812">Transmembrane</keyword>
<dbReference type="Pfam" id="PF13428">
    <property type="entry name" value="TPR_14"/>
    <property type="match status" value="1"/>
</dbReference>
<dbReference type="InterPro" id="IPR019734">
    <property type="entry name" value="TPR_rpt"/>
</dbReference>
<dbReference type="SUPFAM" id="SSF48452">
    <property type="entry name" value="TPR-like"/>
    <property type="match status" value="1"/>
</dbReference>
<evidence type="ECO:0000256" key="2">
    <source>
        <dbReference type="ARBA" id="ARBA00022803"/>
    </source>
</evidence>
<dbReference type="SMART" id="SM00028">
    <property type="entry name" value="TPR"/>
    <property type="match status" value="4"/>
</dbReference>
<reference evidence="4" key="1">
    <citation type="submission" date="2012-05" db="EMBL/GenBank/DDBJ databases">
        <title>Analysis of copper-resistance conferring metagenomic clones coming from heavy metals-polluted soil.</title>
        <authorList>
            <person name="Deja-Sikora E."/>
            <person name="Golebiewski M."/>
            <person name="Tretyn A."/>
        </authorList>
    </citation>
    <scope>NUCLEOTIDE SEQUENCE</scope>
</reference>
<protein>
    <submittedName>
        <fullName evidence="4">PA2Cu1_7p</fullName>
    </submittedName>
</protein>
<evidence type="ECO:0000256" key="1">
    <source>
        <dbReference type="ARBA" id="ARBA00022737"/>
    </source>
</evidence>
<dbReference type="PANTHER" id="PTHR44943:SF8">
    <property type="entry name" value="TPR REPEAT-CONTAINING PROTEIN MJ0263"/>
    <property type="match status" value="1"/>
</dbReference>
<dbReference type="InterPro" id="IPR051685">
    <property type="entry name" value="Ycf3/AcsC/BcsC/TPR_MFPF"/>
</dbReference>
<keyword evidence="2" id="KW-0802">TPR repeat</keyword>
<feature type="transmembrane region" description="Helical" evidence="3">
    <location>
        <begin position="47"/>
        <end position="70"/>
    </location>
</feature>
<keyword evidence="1" id="KW-0677">Repeat</keyword>
<dbReference type="InterPro" id="IPR011990">
    <property type="entry name" value="TPR-like_helical_dom_sf"/>
</dbReference>
<sequence>MPVDFREQLKIALKDGSVVAAGLFRSVKLFLFLIATVFSVREVFRTSVIRAVTISAVALVIALFISPLWALLLSPVVASPFLLFILFMLVRGYVSGMLRSQRARESFKQNLEAATLNPADSSAHYNLGLIHQQRGELEAARERFEKAIAIDADEIDAHYQLGRIALQQKRFADAVPHFEQVVLRDPSHSQNEIWREVGATYIAAEQFDDARDALERFLEKRPSDPEALYLMGRAHAGLGHRREAASLMQACIEAVKTAPAYKYRADKRWLNEAQQFIKSGQ</sequence>
<keyword evidence="3" id="KW-0472">Membrane</keyword>
<proteinExistence type="predicted"/>
<organism evidence="4">
    <name type="scientific">uncultured organism</name>
    <dbReference type="NCBI Taxonomy" id="155900"/>
    <lineage>
        <taxon>unclassified sequences</taxon>
        <taxon>environmental samples</taxon>
    </lineage>
</organism>
<dbReference type="Pfam" id="PF14559">
    <property type="entry name" value="TPR_19"/>
    <property type="match status" value="1"/>
</dbReference>
<dbReference type="PROSITE" id="PS50293">
    <property type="entry name" value="TPR_REGION"/>
    <property type="match status" value="1"/>
</dbReference>
<evidence type="ECO:0000256" key="3">
    <source>
        <dbReference type="SAM" id="Phobius"/>
    </source>
</evidence>
<dbReference type="PANTHER" id="PTHR44943">
    <property type="entry name" value="CELLULOSE SYNTHASE OPERON PROTEIN C"/>
    <property type="match status" value="1"/>
</dbReference>
<feature type="transmembrane region" description="Helical" evidence="3">
    <location>
        <begin position="76"/>
        <end position="94"/>
    </location>
</feature>
<accession>K9LK75</accession>
<dbReference type="Gene3D" id="1.25.40.10">
    <property type="entry name" value="Tetratricopeptide repeat domain"/>
    <property type="match status" value="1"/>
</dbReference>
<keyword evidence="3" id="KW-1133">Transmembrane helix</keyword>